<evidence type="ECO:0000256" key="13">
    <source>
        <dbReference type="ARBA" id="ARBA00033251"/>
    </source>
</evidence>
<dbReference type="GO" id="GO:0006526">
    <property type="term" value="P:L-arginine biosynthetic process"/>
    <property type="evidence" value="ECO:0007669"/>
    <property type="project" value="TreeGrafter"/>
</dbReference>
<dbReference type="AlphaFoldDB" id="A0A9P8PZR9"/>
<comment type="function">
    <text evidence="1">N-acetylglutamate synthase involved in arginine biosynthesis.</text>
</comment>
<reference evidence="16" key="2">
    <citation type="submission" date="2021-01" db="EMBL/GenBank/DDBJ databases">
        <authorList>
            <person name="Schikora-Tamarit M.A."/>
        </authorList>
    </citation>
    <scope>NUCLEOTIDE SEQUENCE</scope>
    <source>
        <strain evidence="16">CBS2887</strain>
    </source>
</reference>
<comment type="subcellular location">
    <subcellularLocation>
        <location evidence="2">Mitochondrion</location>
    </subcellularLocation>
</comment>
<dbReference type="Gene3D" id="3.40.630.30">
    <property type="match status" value="1"/>
</dbReference>
<keyword evidence="11" id="KW-0012">Acyltransferase</keyword>
<dbReference type="Pfam" id="PF04768">
    <property type="entry name" value="NAT"/>
    <property type="match status" value="1"/>
</dbReference>
<gene>
    <name evidence="16" type="ORF">WICPIJ_007461</name>
</gene>
<evidence type="ECO:0000256" key="5">
    <source>
        <dbReference type="ARBA" id="ARBA00012697"/>
    </source>
</evidence>
<organism evidence="16 17">
    <name type="scientific">Wickerhamomyces pijperi</name>
    <name type="common">Yeast</name>
    <name type="synonym">Pichia pijperi</name>
    <dbReference type="NCBI Taxonomy" id="599730"/>
    <lineage>
        <taxon>Eukaryota</taxon>
        <taxon>Fungi</taxon>
        <taxon>Dikarya</taxon>
        <taxon>Ascomycota</taxon>
        <taxon>Saccharomycotina</taxon>
        <taxon>Saccharomycetes</taxon>
        <taxon>Phaffomycetales</taxon>
        <taxon>Wickerhamomycetaceae</taxon>
        <taxon>Wickerhamomyces</taxon>
    </lineage>
</organism>
<dbReference type="PROSITE" id="PS51731">
    <property type="entry name" value="GNAT_NAGS"/>
    <property type="match status" value="1"/>
</dbReference>
<evidence type="ECO:0000256" key="2">
    <source>
        <dbReference type="ARBA" id="ARBA00004173"/>
    </source>
</evidence>
<dbReference type="PANTHER" id="PTHR23342:SF4">
    <property type="entry name" value="AMINO-ACID ACETYLTRANSFERASE, MITOCHONDRIAL"/>
    <property type="match status" value="1"/>
</dbReference>
<comment type="caution">
    <text evidence="16">The sequence shown here is derived from an EMBL/GenBank/DDBJ whole genome shotgun (WGS) entry which is preliminary data.</text>
</comment>
<evidence type="ECO:0000256" key="4">
    <source>
        <dbReference type="ARBA" id="ARBA00008694"/>
    </source>
</evidence>
<dbReference type="EMBL" id="JAEUBG010004367">
    <property type="protein sequence ID" value="KAH3681587.1"/>
    <property type="molecule type" value="Genomic_DNA"/>
</dbReference>
<comment type="catalytic activity">
    <reaction evidence="14">
        <text>L-glutamate + acetyl-CoA = N-acetyl-L-glutamate + CoA + H(+)</text>
        <dbReference type="Rhea" id="RHEA:24292"/>
        <dbReference type="ChEBI" id="CHEBI:15378"/>
        <dbReference type="ChEBI" id="CHEBI:29985"/>
        <dbReference type="ChEBI" id="CHEBI:44337"/>
        <dbReference type="ChEBI" id="CHEBI:57287"/>
        <dbReference type="ChEBI" id="CHEBI:57288"/>
        <dbReference type="EC" id="2.3.1.1"/>
    </reaction>
</comment>
<proteinExistence type="inferred from homology"/>
<dbReference type="EC" id="2.3.1.1" evidence="5"/>
<dbReference type="GO" id="GO:0004042">
    <property type="term" value="F:L-glutamate N-acetyltransferase activity"/>
    <property type="evidence" value="ECO:0007669"/>
    <property type="project" value="TreeGrafter"/>
</dbReference>
<dbReference type="Proteomes" id="UP000774326">
    <property type="component" value="Unassembled WGS sequence"/>
</dbReference>
<dbReference type="GO" id="GO:0005759">
    <property type="term" value="C:mitochondrial matrix"/>
    <property type="evidence" value="ECO:0007669"/>
    <property type="project" value="TreeGrafter"/>
</dbReference>
<evidence type="ECO:0000313" key="17">
    <source>
        <dbReference type="Proteomes" id="UP000774326"/>
    </source>
</evidence>
<evidence type="ECO:0000256" key="3">
    <source>
        <dbReference type="ARBA" id="ARBA00004925"/>
    </source>
</evidence>
<dbReference type="PANTHER" id="PTHR23342">
    <property type="entry name" value="N-ACETYLGLUTAMATE SYNTHASE"/>
    <property type="match status" value="1"/>
</dbReference>
<evidence type="ECO:0000256" key="9">
    <source>
        <dbReference type="ARBA" id="ARBA00022946"/>
    </source>
</evidence>
<keyword evidence="10" id="KW-0496">Mitochondrion</keyword>
<evidence type="ECO:0000256" key="10">
    <source>
        <dbReference type="ARBA" id="ARBA00023128"/>
    </source>
</evidence>
<keyword evidence="17" id="KW-1185">Reference proteome</keyword>
<keyword evidence="7" id="KW-0028">Amino-acid biosynthesis</keyword>
<comment type="similarity">
    <text evidence="4">Belongs to the acetyltransferase family.</text>
</comment>
<name>A0A9P8PZR9_WICPI</name>
<dbReference type="GO" id="GO:0006592">
    <property type="term" value="P:ornithine biosynthetic process"/>
    <property type="evidence" value="ECO:0007669"/>
    <property type="project" value="TreeGrafter"/>
</dbReference>
<evidence type="ECO:0000256" key="11">
    <source>
        <dbReference type="ARBA" id="ARBA00023315"/>
    </source>
</evidence>
<comment type="pathway">
    <text evidence="3">Amino-acid biosynthesis; L-arginine biosynthesis; N(2)-acetyl-L-ornithine from L-glutamate: step 1/4.</text>
</comment>
<evidence type="ECO:0000256" key="1">
    <source>
        <dbReference type="ARBA" id="ARBA00002294"/>
    </source>
</evidence>
<feature type="domain" description="N-acetyltransferase" evidence="15">
    <location>
        <begin position="377"/>
        <end position="536"/>
    </location>
</feature>
<protein>
    <recommendedName>
        <fullName evidence="6">Amino-acid acetyltransferase, mitochondrial</fullName>
        <ecNumber evidence="5">2.3.1.1</ecNumber>
    </recommendedName>
    <alternativeName>
        <fullName evidence="12">Glutamate N-acetyltransferase</fullName>
    </alternativeName>
    <alternativeName>
        <fullName evidence="13">N-acetylglutamate synthase</fullName>
    </alternativeName>
</protein>
<keyword evidence="9" id="KW-0809">Transit peptide</keyword>
<sequence length="541" mass="61319">MVLASLRASIPRLFPSKSAFHGIPNAKLHVTHIANYNKLSIPSGSGGVKIGNKLKENSNKNRELILQILKLTTTRRETNSYLNKYSIFDGSGGTNTVSRLLFFKIKGNLLEYPSEDLVKFTKTLSHVKKLGGQPVLILDPDHLLQNTSAPFKAFNNYLYEQFNYLSSLNASHDEFKLIPLPTVLTHDFEQKLNVEIPHDIFVHQKNIPVLFPILYDFVSSKHFIVNSTDFITNVLSQIDNSPDSYTIEKVVFIDKFGGVPSIERSNNSNVLINLRHEYEEILGELQIGHIPFPERQIHIDNLNNFQTILNCVKSPENINMTGIITTLSIATEPIGTNPIIFNMLTDRSLISSSLPTGKINDQIARRISKTSIVKNGVSIHEITKVSDLDLTKFKALIDDSFKRPLDLQHYLDRISKNLLKIIIVGDYDGIAIVTNEFSQSTGLHVPYLDKFAISRKSQGILALADIIWNLLRQSFGDELLWRSRKNNPVNSWYFQRSSGSYNLSNEFRVFWLTNTKGTRLSNQKLTAYIEIGEMIKPSWES</sequence>
<dbReference type="InterPro" id="IPR006855">
    <property type="entry name" value="Vertebrate-like_GNAT_dom"/>
</dbReference>
<evidence type="ECO:0000256" key="6">
    <source>
        <dbReference type="ARBA" id="ARBA00018802"/>
    </source>
</evidence>
<keyword evidence="8" id="KW-0808">Transferase</keyword>
<evidence type="ECO:0000256" key="8">
    <source>
        <dbReference type="ARBA" id="ARBA00022679"/>
    </source>
</evidence>
<reference evidence="16" key="1">
    <citation type="journal article" date="2021" name="Open Biol.">
        <title>Shared evolutionary footprints suggest mitochondrial oxidative damage underlies multiple complex I losses in fungi.</title>
        <authorList>
            <person name="Schikora-Tamarit M.A."/>
            <person name="Marcet-Houben M."/>
            <person name="Nosek J."/>
            <person name="Gabaldon T."/>
        </authorList>
    </citation>
    <scope>NUCLEOTIDE SEQUENCE</scope>
    <source>
        <strain evidence="16">CBS2887</strain>
    </source>
</reference>
<dbReference type="OrthoDB" id="5585968at2759"/>
<evidence type="ECO:0000256" key="14">
    <source>
        <dbReference type="ARBA" id="ARBA00048372"/>
    </source>
</evidence>
<accession>A0A9P8PZR9</accession>
<evidence type="ECO:0000313" key="16">
    <source>
        <dbReference type="EMBL" id="KAH3681587.1"/>
    </source>
</evidence>
<evidence type="ECO:0000259" key="15">
    <source>
        <dbReference type="PROSITE" id="PS51731"/>
    </source>
</evidence>
<evidence type="ECO:0000256" key="12">
    <source>
        <dbReference type="ARBA" id="ARBA00030346"/>
    </source>
</evidence>
<evidence type="ECO:0000256" key="7">
    <source>
        <dbReference type="ARBA" id="ARBA00022605"/>
    </source>
</evidence>